<name>A0A921U093_SORBI</name>
<feature type="compositionally biased region" description="Low complexity" evidence="1">
    <location>
        <begin position="53"/>
        <end position="62"/>
    </location>
</feature>
<feature type="compositionally biased region" description="Basic residues" evidence="1">
    <location>
        <begin position="36"/>
        <end position="52"/>
    </location>
</feature>
<feature type="compositionally biased region" description="Basic residues" evidence="1">
    <location>
        <begin position="63"/>
        <end position="81"/>
    </location>
</feature>
<feature type="compositionally biased region" description="Low complexity" evidence="1">
    <location>
        <begin position="1"/>
        <end position="21"/>
    </location>
</feature>
<dbReference type="AlphaFoldDB" id="A0A921U093"/>
<dbReference type="Proteomes" id="UP000807115">
    <property type="component" value="Chromosome 10"/>
</dbReference>
<evidence type="ECO:0000256" key="1">
    <source>
        <dbReference type="SAM" id="MobiDB-lite"/>
    </source>
</evidence>
<proteinExistence type="predicted"/>
<dbReference type="EMBL" id="CM027689">
    <property type="protein sequence ID" value="KAG0513146.1"/>
    <property type="molecule type" value="Genomic_DNA"/>
</dbReference>
<protein>
    <submittedName>
        <fullName evidence="2">Uncharacterized protein</fullName>
    </submittedName>
</protein>
<reference evidence="2" key="2">
    <citation type="submission" date="2020-10" db="EMBL/GenBank/DDBJ databases">
        <authorList>
            <person name="Cooper E.A."/>
            <person name="Brenton Z.W."/>
            <person name="Flinn B.S."/>
            <person name="Jenkins J."/>
            <person name="Shu S."/>
            <person name="Flowers D."/>
            <person name="Luo F."/>
            <person name="Wang Y."/>
            <person name="Xia P."/>
            <person name="Barry K."/>
            <person name="Daum C."/>
            <person name="Lipzen A."/>
            <person name="Yoshinaga Y."/>
            <person name="Schmutz J."/>
            <person name="Saski C."/>
            <person name="Vermerris W."/>
            <person name="Kresovich S."/>
        </authorList>
    </citation>
    <scope>NUCLEOTIDE SEQUENCE</scope>
</reference>
<organism evidence="2 3">
    <name type="scientific">Sorghum bicolor</name>
    <name type="common">Sorghum</name>
    <name type="synonym">Sorghum vulgare</name>
    <dbReference type="NCBI Taxonomy" id="4558"/>
    <lineage>
        <taxon>Eukaryota</taxon>
        <taxon>Viridiplantae</taxon>
        <taxon>Streptophyta</taxon>
        <taxon>Embryophyta</taxon>
        <taxon>Tracheophyta</taxon>
        <taxon>Spermatophyta</taxon>
        <taxon>Magnoliopsida</taxon>
        <taxon>Liliopsida</taxon>
        <taxon>Poales</taxon>
        <taxon>Poaceae</taxon>
        <taxon>PACMAD clade</taxon>
        <taxon>Panicoideae</taxon>
        <taxon>Andropogonodae</taxon>
        <taxon>Andropogoneae</taxon>
        <taxon>Sorghinae</taxon>
        <taxon>Sorghum</taxon>
    </lineage>
</organism>
<comment type="caution">
    <text evidence="2">The sequence shown here is derived from an EMBL/GenBank/DDBJ whole genome shotgun (WGS) entry which is preliminary data.</text>
</comment>
<evidence type="ECO:0000313" key="2">
    <source>
        <dbReference type="EMBL" id="KAG0513146.1"/>
    </source>
</evidence>
<feature type="region of interest" description="Disordered" evidence="1">
    <location>
        <begin position="1"/>
        <end position="119"/>
    </location>
</feature>
<feature type="region of interest" description="Disordered" evidence="1">
    <location>
        <begin position="134"/>
        <end position="164"/>
    </location>
</feature>
<accession>A0A921U093</accession>
<feature type="compositionally biased region" description="Acidic residues" evidence="1">
    <location>
        <begin position="135"/>
        <end position="164"/>
    </location>
</feature>
<sequence length="164" mass="17625">MPPARRTPAARRVATGATGAARRMRRRGGPATGAARRMRRRGRPATGLRRHAAAAWPAPRAPHQARHCRSPGSRRRLRGHGSCRWSVASSTSSPGDAAPALEDDAGGQAEELGGEGGDFPFAFACNVGNEYREFDAEDPDCQQEFAEDADGEEDPDFDPEVAFE</sequence>
<reference evidence="2" key="1">
    <citation type="journal article" date="2019" name="BMC Genomics">
        <title>A new reference genome for Sorghum bicolor reveals high levels of sequence similarity between sweet and grain genotypes: implications for the genetics of sugar metabolism.</title>
        <authorList>
            <person name="Cooper E.A."/>
            <person name="Brenton Z.W."/>
            <person name="Flinn B.S."/>
            <person name="Jenkins J."/>
            <person name="Shu S."/>
            <person name="Flowers D."/>
            <person name="Luo F."/>
            <person name="Wang Y."/>
            <person name="Xia P."/>
            <person name="Barry K."/>
            <person name="Daum C."/>
            <person name="Lipzen A."/>
            <person name="Yoshinaga Y."/>
            <person name="Schmutz J."/>
            <person name="Saski C."/>
            <person name="Vermerris W."/>
            <person name="Kresovich S."/>
        </authorList>
    </citation>
    <scope>NUCLEOTIDE SEQUENCE</scope>
</reference>
<evidence type="ECO:0000313" key="3">
    <source>
        <dbReference type="Proteomes" id="UP000807115"/>
    </source>
</evidence>
<gene>
    <name evidence="2" type="ORF">BDA96_10G076500</name>
</gene>